<evidence type="ECO:0000313" key="2">
    <source>
        <dbReference type="EMBL" id="CAB4004456.1"/>
    </source>
</evidence>
<dbReference type="Proteomes" id="UP001152795">
    <property type="component" value="Unassembled WGS sequence"/>
</dbReference>
<dbReference type="AlphaFoldDB" id="A0A7D9IG10"/>
<dbReference type="OrthoDB" id="63989at2759"/>
<dbReference type="EMBL" id="CACRXK020004913">
    <property type="protein sequence ID" value="CAB4004456.1"/>
    <property type="molecule type" value="Genomic_DNA"/>
</dbReference>
<evidence type="ECO:0000256" key="1">
    <source>
        <dbReference type="SAM" id="MobiDB-lite"/>
    </source>
</evidence>
<organism evidence="2 3">
    <name type="scientific">Paramuricea clavata</name>
    <name type="common">Red gorgonian</name>
    <name type="synonym">Violescent sea-whip</name>
    <dbReference type="NCBI Taxonomy" id="317549"/>
    <lineage>
        <taxon>Eukaryota</taxon>
        <taxon>Metazoa</taxon>
        <taxon>Cnidaria</taxon>
        <taxon>Anthozoa</taxon>
        <taxon>Octocorallia</taxon>
        <taxon>Malacalcyonacea</taxon>
        <taxon>Plexauridae</taxon>
        <taxon>Paramuricea</taxon>
    </lineage>
</organism>
<proteinExistence type="predicted"/>
<evidence type="ECO:0000313" key="3">
    <source>
        <dbReference type="Proteomes" id="UP001152795"/>
    </source>
</evidence>
<sequence>MVLTRDKRFGKFETNVFLFKVGQPVKSVAMNESFLLGTGSMGTCVHVAIMDDGSEVAVKRMLIQTYNDPDDDEHSSADDENDGFDIDEDDPSGDHKDNDSDDDEHSSTDNDDENYSFNDDMMDL</sequence>
<name>A0A7D9IG10_PARCT</name>
<feature type="compositionally biased region" description="Acidic residues" evidence="1">
    <location>
        <begin position="68"/>
        <end position="91"/>
    </location>
</feature>
<feature type="region of interest" description="Disordered" evidence="1">
    <location>
        <begin position="64"/>
        <end position="124"/>
    </location>
</feature>
<dbReference type="Gene3D" id="3.30.200.20">
    <property type="entry name" value="Phosphorylase Kinase, domain 1"/>
    <property type="match status" value="1"/>
</dbReference>
<protein>
    <submittedName>
        <fullName evidence="2">Uncharacterized protein</fullName>
    </submittedName>
</protein>
<comment type="caution">
    <text evidence="2">The sequence shown here is derived from an EMBL/GenBank/DDBJ whole genome shotgun (WGS) entry which is preliminary data.</text>
</comment>
<keyword evidence="3" id="KW-1185">Reference proteome</keyword>
<gene>
    <name evidence="2" type="ORF">PACLA_8A007020</name>
</gene>
<accession>A0A7D9IG10</accession>
<feature type="compositionally biased region" description="Acidic residues" evidence="1">
    <location>
        <begin position="99"/>
        <end position="124"/>
    </location>
</feature>
<reference evidence="2" key="1">
    <citation type="submission" date="2020-04" db="EMBL/GenBank/DDBJ databases">
        <authorList>
            <person name="Alioto T."/>
            <person name="Alioto T."/>
            <person name="Gomez Garrido J."/>
        </authorList>
    </citation>
    <scope>NUCLEOTIDE SEQUENCE</scope>
    <source>
        <strain evidence="2">A484AB</strain>
    </source>
</reference>